<gene>
    <name evidence="2" type="ORF">PCOS0759_LOCUS3316</name>
</gene>
<dbReference type="PANTHER" id="PTHR46363">
    <property type="entry name" value="DEOXYRIBONUCLEASE TATDN2-RELATED"/>
    <property type="match status" value="1"/>
</dbReference>
<reference evidence="2" key="1">
    <citation type="submission" date="2021-01" db="EMBL/GenBank/DDBJ databases">
        <authorList>
            <person name="Corre E."/>
            <person name="Pelletier E."/>
            <person name="Niang G."/>
            <person name="Scheremetjew M."/>
            <person name="Finn R."/>
            <person name="Kale V."/>
            <person name="Holt S."/>
            <person name="Cochrane G."/>
            <person name="Meng A."/>
            <person name="Brown T."/>
            <person name="Cohen L."/>
        </authorList>
    </citation>
    <scope>NUCLEOTIDE SEQUENCE</scope>
    <source>
        <strain evidence="2">WS</strain>
    </source>
</reference>
<name>A0A7S1PGG3_9EUKA</name>
<feature type="compositionally biased region" description="Polar residues" evidence="1">
    <location>
        <begin position="139"/>
        <end position="151"/>
    </location>
</feature>
<dbReference type="InterPro" id="IPR001130">
    <property type="entry name" value="TatD-like"/>
</dbReference>
<dbReference type="GO" id="GO:0016788">
    <property type="term" value="F:hydrolase activity, acting on ester bonds"/>
    <property type="evidence" value="ECO:0007669"/>
    <property type="project" value="InterPro"/>
</dbReference>
<protein>
    <submittedName>
        <fullName evidence="2">Uncharacterized protein</fullName>
    </submittedName>
</protein>
<feature type="compositionally biased region" description="Pro residues" evidence="1">
    <location>
        <begin position="112"/>
        <end position="121"/>
    </location>
</feature>
<dbReference type="PANTHER" id="PTHR46363:SF1">
    <property type="entry name" value="DEOXYRIBONUCLEASE TATDN2-RELATED"/>
    <property type="match status" value="1"/>
</dbReference>
<organism evidence="2">
    <name type="scientific">Percolomonas cosmopolitus</name>
    <dbReference type="NCBI Taxonomy" id="63605"/>
    <lineage>
        <taxon>Eukaryota</taxon>
        <taxon>Discoba</taxon>
        <taxon>Heterolobosea</taxon>
        <taxon>Tetramitia</taxon>
        <taxon>Eutetramitia</taxon>
        <taxon>Percolomonadidae</taxon>
        <taxon>Percolomonas</taxon>
    </lineage>
</organism>
<dbReference type="AlphaFoldDB" id="A0A7S1PGG3"/>
<proteinExistence type="predicted"/>
<feature type="region of interest" description="Disordered" evidence="1">
    <location>
        <begin position="97"/>
        <end position="171"/>
    </location>
</feature>
<evidence type="ECO:0000313" key="2">
    <source>
        <dbReference type="EMBL" id="CAD9080076.1"/>
    </source>
</evidence>
<dbReference type="SUPFAM" id="SSF51556">
    <property type="entry name" value="Metallo-dependent hydrolases"/>
    <property type="match status" value="1"/>
</dbReference>
<dbReference type="EMBL" id="HBGD01004028">
    <property type="protein sequence ID" value="CAD9080076.1"/>
    <property type="molecule type" value="Transcribed_RNA"/>
</dbReference>
<sequence>MTPSRSSLPKLFKISILSPSQRLHCQHTYFPKIAEKAERDVMKRVRLDLRQIVVGRRRRQLDMGASGDKPSDHNRAQILNSKQRDDSVLDSLPTLESQSETHFISEQSQRTTPPPPPPPPPEDVRPKTTESTPHLIDTHGQTPQPTPLTQIHSRRSRNAKSVPHDTTQTIQMPKILQKQLEKQQEAQRNNLEHAAFDLSRFTEQDFPASGNPMAAHSGTANPLLASQIKHPFFDTHFHLFSFLRQFEMHRLDLLEMRQMMWTKQYWRQNAVPCICRLTDSVQLHHISWHDIFQQARYWPLYGVFGTRPEFAGFYSNVIHKRLAENVQHERCVGVGDLGLLYEVFEEDVVGEENSDDSQDVHTHHGAPPTHKVSEQVRKTQRSVLQRLLQLAVKHGRSISLRPPRTQLEFTDLMESLREHVPRDWKLHVHPLNARTHLRFVSQIQEEFSQVHFGLNAELLTLSSRPNEAYESMIRLIPLERTMLGSDSPITSTMLTNAVEYGALQVVTPAHVPLMANVLGGIHGRTATQVGLLTRENVNRVYGV</sequence>
<dbReference type="Gene3D" id="3.20.20.140">
    <property type="entry name" value="Metal-dependent hydrolases"/>
    <property type="match status" value="1"/>
</dbReference>
<accession>A0A7S1PGG3</accession>
<dbReference type="Pfam" id="PF01026">
    <property type="entry name" value="TatD_DNase"/>
    <property type="match status" value="1"/>
</dbReference>
<feature type="compositionally biased region" description="Polar residues" evidence="1">
    <location>
        <begin position="97"/>
        <end position="111"/>
    </location>
</feature>
<feature type="region of interest" description="Disordered" evidence="1">
    <location>
        <begin position="352"/>
        <end position="375"/>
    </location>
</feature>
<dbReference type="InterPro" id="IPR032466">
    <property type="entry name" value="Metal_Hydrolase"/>
</dbReference>
<evidence type="ECO:0000256" key="1">
    <source>
        <dbReference type="SAM" id="MobiDB-lite"/>
    </source>
</evidence>